<organism evidence="11 12">
    <name type="scientific">Rhizobium setariae</name>
    <dbReference type="NCBI Taxonomy" id="2801340"/>
    <lineage>
        <taxon>Bacteria</taxon>
        <taxon>Pseudomonadati</taxon>
        <taxon>Pseudomonadota</taxon>
        <taxon>Alphaproteobacteria</taxon>
        <taxon>Hyphomicrobiales</taxon>
        <taxon>Rhizobiaceae</taxon>
        <taxon>Rhizobium/Agrobacterium group</taxon>
        <taxon>Rhizobium</taxon>
    </lineage>
</organism>
<comment type="subcellular location">
    <subcellularLocation>
        <location evidence="10">Cell outer membrane</location>
        <topology evidence="10">Multi-pass membrane protein</topology>
    </subcellularLocation>
</comment>
<sequence>MFIRSVLFGSVISLAAVSARAEDAIVATDPLTMERVNVCDAYGTGYTLVPGSNTCVKMSGQLRYENHFSQGGGKGTAHGSIGRFTLDFETNSD</sequence>
<accession>A0A936YPV9</accession>
<evidence type="ECO:0000256" key="4">
    <source>
        <dbReference type="ARBA" id="ARBA00022692"/>
    </source>
</evidence>
<dbReference type="Pfam" id="PF02530">
    <property type="entry name" value="Porin_2"/>
    <property type="match status" value="1"/>
</dbReference>
<feature type="chain" id="PRO_5038168783" description="Porin" evidence="10">
    <location>
        <begin position="22"/>
        <end position="93"/>
    </location>
</feature>
<comment type="function">
    <text evidence="10">Forms passive diffusion pores that allow small molecular weight hydrophilic materials across the outer membrane.</text>
</comment>
<evidence type="ECO:0000256" key="1">
    <source>
        <dbReference type="ARBA" id="ARBA00009521"/>
    </source>
</evidence>
<dbReference type="RefSeq" id="WP_201651879.1">
    <property type="nucleotide sequence ID" value="NZ_JAEQNC010000001.1"/>
</dbReference>
<keyword evidence="5 10" id="KW-0732">Signal</keyword>
<dbReference type="Proteomes" id="UP000633219">
    <property type="component" value="Unassembled WGS sequence"/>
</dbReference>
<dbReference type="AlphaFoldDB" id="A0A936YPV9"/>
<name>A0A936YPV9_9HYPH</name>
<reference evidence="11" key="1">
    <citation type="submission" date="2021-01" db="EMBL/GenBank/DDBJ databases">
        <title>Rhizobium sp. strain KVB221 16S ribosomal RNA gene Genome sequencing and assembly.</title>
        <authorList>
            <person name="Kang M."/>
        </authorList>
    </citation>
    <scope>NUCLEOTIDE SEQUENCE</scope>
    <source>
        <strain evidence="11">KVB221</strain>
    </source>
</reference>
<dbReference type="InterPro" id="IPR003684">
    <property type="entry name" value="Porin_alphabac"/>
</dbReference>
<dbReference type="GO" id="GO:0046930">
    <property type="term" value="C:pore complex"/>
    <property type="evidence" value="ECO:0007669"/>
    <property type="project" value="UniProtKB-KW"/>
</dbReference>
<evidence type="ECO:0000256" key="6">
    <source>
        <dbReference type="ARBA" id="ARBA00023065"/>
    </source>
</evidence>
<keyword evidence="3 10" id="KW-1134">Transmembrane beta strand</keyword>
<comment type="caution">
    <text evidence="11">The sequence shown here is derived from an EMBL/GenBank/DDBJ whole genome shotgun (WGS) entry which is preliminary data.</text>
</comment>
<dbReference type="EMBL" id="JAEQNC010000001">
    <property type="protein sequence ID" value="MBL0370591.1"/>
    <property type="molecule type" value="Genomic_DNA"/>
</dbReference>
<evidence type="ECO:0000256" key="5">
    <source>
        <dbReference type="ARBA" id="ARBA00022729"/>
    </source>
</evidence>
<keyword evidence="9 10" id="KW-0998">Cell outer membrane</keyword>
<keyword evidence="6 10" id="KW-0406">Ion transport</keyword>
<evidence type="ECO:0000313" key="12">
    <source>
        <dbReference type="Proteomes" id="UP000633219"/>
    </source>
</evidence>
<evidence type="ECO:0000256" key="2">
    <source>
        <dbReference type="ARBA" id="ARBA00022448"/>
    </source>
</evidence>
<dbReference type="GO" id="GO:0015288">
    <property type="term" value="F:porin activity"/>
    <property type="evidence" value="ECO:0007669"/>
    <property type="project" value="UniProtKB-KW"/>
</dbReference>
<gene>
    <name evidence="11" type="ORF">JJB09_00995</name>
</gene>
<evidence type="ECO:0000256" key="9">
    <source>
        <dbReference type="ARBA" id="ARBA00023237"/>
    </source>
</evidence>
<protein>
    <recommendedName>
        <fullName evidence="10">Porin</fullName>
    </recommendedName>
</protein>
<feature type="signal peptide" evidence="10">
    <location>
        <begin position="1"/>
        <end position="21"/>
    </location>
</feature>
<dbReference type="GO" id="GO:0006811">
    <property type="term" value="P:monoatomic ion transport"/>
    <property type="evidence" value="ECO:0007669"/>
    <property type="project" value="UniProtKB-KW"/>
</dbReference>
<keyword evidence="2 10" id="KW-0813">Transport</keyword>
<dbReference type="GO" id="GO:0009279">
    <property type="term" value="C:cell outer membrane"/>
    <property type="evidence" value="ECO:0007669"/>
    <property type="project" value="UniProtKB-SubCell"/>
</dbReference>
<evidence type="ECO:0000313" key="11">
    <source>
        <dbReference type="EMBL" id="MBL0370591.1"/>
    </source>
</evidence>
<keyword evidence="8 10" id="KW-0472">Membrane</keyword>
<evidence type="ECO:0000256" key="8">
    <source>
        <dbReference type="ARBA" id="ARBA00023136"/>
    </source>
</evidence>
<proteinExistence type="inferred from homology"/>
<comment type="similarity">
    <text evidence="1 10">Belongs to the alphaproteobacteria porin family.</text>
</comment>
<evidence type="ECO:0000256" key="10">
    <source>
        <dbReference type="RuleBase" id="RU364005"/>
    </source>
</evidence>
<keyword evidence="7 10" id="KW-0626">Porin</keyword>
<comment type="domain">
    <text evidence="10">Consists of 16-stranded beta-barrel sheets, with large surface-exposed loops, that form a transmembrane pore at the center of each barrel. The pore is partially ocluded by a peptide loop that folds into the pore lumen.</text>
</comment>
<keyword evidence="12" id="KW-1185">Reference proteome</keyword>
<evidence type="ECO:0000256" key="7">
    <source>
        <dbReference type="ARBA" id="ARBA00023114"/>
    </source>
</evidence>
<keyword evidence="4 10" id="KW-0812">Transmembrane</keyword>
<evidence type="ECO:0000256" key="3">
    <source>
        <dbReference type="ARBA" id="ARBA00022452"/>
    </source>
</evidence>